<proteinExistence type="predicted"/>
<gene>
    <name evidence="2" type="ORF">A2754_03385</name>
</gene>
<feature type="transmembrane region" description="Helical" evidence="1">
    <location>
        <begin position="60"/>
        <end position="82"/>
    </location>
</feature>
<name>A0A1F6MDS8_9BACT</name>
<keyword evidence="1" id="KW-0472">Membrane</keyword>
<dbReference type="EMBL" id="MFPU01000023">
    <property type="protein sequence ID" value="OGH69796.1"/>
    <property type="molecule type" value="Genomic_DNA"/>
</dbReference>
<reference evidence="2 3" key="1">
    <citation type="journal article" date="2016" name="Nat. Commun.">
        <title>Thousands of microbial genomes shed light on interconnected biogeochemical processes in an aquifer system.</title>
        <authorList>
            <person name="Anantharaman K."/>
            <person name="Brown C.T."/>
            <person name="Hug L.A."/>
            <person name="Sharon I."/>
            <person name="Castelle C.J."/>
            <person name="Probst A.J."/>
            <person name="Thomas B.C."/>
            <person name="Singh A."/>
            <person name="Wilkins M.J."/>
            <person name="Karaoz U."/>
            <person name="Brodie E.L."/>
            <person name="Williams K.H."/>
            <person name="Hubbard S.S."/>
            <person name="Banfield J.F."/>
        </authorList>
    </citation>
    <scope>NUCLEOTIDE SEQUENCE [LARGE SCALE GENOMIC DNA]</scope>
</reference>
<dbReference type="AlphaFoldDB" id="A0A1F6MDS8"/>
<evidence type="ECO:0000313" key="2">
    <source>
        <dbReference type="EMBL" id="OGH69796.1"/>
    </source>
</evidence>
<evidence type="ECO:0000313" key="3">
    <source>
        <dbReference type="Proteomes" id="UP000177953"/>
    </source>
</evidence>
<organism evidence="2 3">
    <name type="scientific">Candidatus Magasanikbacteria bacterium RIFCSPHIGHO2_01_FULL_47_8</name>
    <dbReference type="NCBI Taxonomy" id="1798673"/>
    <lineage>
        <taxon>Bacteria</taxon>
        <taxon>Candidatus Magasanikiibacteriota</taxon>
    </lineage>
</organism>
<evidence type="ECO:0000256" key="1">
    <source>
        <dbReference type="SAM" id="Phobius"/>
    </source>
</evidence>
<keyword evidence="1" id="KW-0812">Transmembrane</keyword>
<dbReference type="Proteomes" id="UP000177953">
    <property type="component" value="Unassembled WGS sequence"/>
</dbReference>
<comment type="caution">
    <text evidence="2">The sequence shown here is derived from an EMBL/GenBank/DDBJ whole genome shotgun (WGS) entry which is preliminary data.</text>
</comment>
<protein>
    <submittedName>
        <fullName evidence="2">Uncharacterized protein</fullName>
    </submittedName>
</protein>
<sequence>MDMLNIFTPNNHNGDGKVAEVVNGSGKEKKVNYQTYVDPTGELDSKKLGWGIWYVEHRLLLYRILLIGLIVLSAIFWLFSLWKLGDYLIFGYAADQRLHQNLSRFSNYTLSQPHFAPAPVSIVSTQILPGGKDKYDAVAEIINPNDHWLVKFNYYFIVGGARTQTQTTFLLPNEDRLVGTLGLTDAQEATLILENITWTRISAHTVPNPKTWQADRLNFEVTDFGFNALQTTESPNAHAITFTFTNNSPFNYVNPKFYVGLYSQDSLVGVLPLQLPSFNSLEVKKIDLRSFVSSLSVDSVKVFPMINVYDPAVYLPPAAK</sequence>
<keyword evidence="1" id="KW-1133">Transmembrane helix</keyword>
<accession>A0A1F6MDS8</accession>